<organism evidence="3 4">
    <name type="scientific">Sphingopyxis macrogoltabida</name>
    <name type="common">Sphingomonas macrogoltabidus</name>
    <dbReference type="NCBI Taxonomy" id="33050"/>
    <lineage>
        <taxon>Bacteria</taxon>
        <taxon>Pseudomonadati</taxon>
        <taxon>Pseudomonadota</taxon>
        <taxon>Alphaproteobacteria</taxon>
        <taxon>Sphingomonadales</taxon>
        <taxon>Sphingomonadaceae</taxon>
        <taxon>Sphingopyxis</taxon>
    </lineage>
</organism>
<dbReference type="Proteomes" id="UP000076088">
    <property type="component" value="Chromosome"/>
</dbReference>
<evidence type="ECO:0000313" key="3">
    <source>
        <dbReference type="EMBL" id="AMU91159.1"/>
    </source>
</evidence>
<protein>
    <submittedName>
        <fullName evidence="3">Uncharacterized protein</fullName>
    </submittedName>
</protein>
<dbReference type="PANTHER" id="PTHR24320:SF152">
    <property type="entry name" value="SHORT-CHAIN DEHYDROGENASE_REDUCTASE FAMILY PROTEIN"/>
    <property type="match status" value="1"/>
</dbReference>
<dbReference type="EMBL" id="CP013344">
    <property type="protein sequence ID" value="AMU91159.1"/>
    <property type="molecule type" value="Genomic_DNA"/>
</dbReference>
<dbReference type="RefSeq" id="WP_054731108.1">
    <property type="nucleotide sequence ID" value="NZ_CP009429.1"/>
</dbReference>
<sequence length="297" mass="31564">MAAMHMVMTGATSGFGADAAGRLAAAGHRLTIGARRPDAVDGGWGAAALPLDLDDFASVDRFAEAIAKGPAIDALILNAGLQTSKLEVGADGFERTFAVNQLAHFRLLHRLLPHLAPGTRVILTGSGTHDPEEKTLVTPPAHANAEWLAYPDRDPTLPKKDQAQAFRAYSASKLANIMTACELAHRRPDLAAMSFDPGYVPWTGLARSSGKIISSLVSLILPLTMKRDRKSTIALSGQYLAALAADPAYAEARGDYWSVRNPALVRIAPSALARDDAACAKLWDDCEYLLGLAQTAQ</sequence>
<dbReference type="InterPro" id="IPR002347">
    <property type="entry name" value="SDR_fam"/>
</dbReference>
<dbReference type="InterPro" id="IPR036291">
    <property type="entry name" value="NAD(P)-bd_dom_sf"/>
</dbReference>
<accession>A0AAC9AWK8</accession>
<evidence type="ECO:0000256" key="2">
    <source>
        <dbReference type="ARBA" id="ARBA00023002"/>
    </source>
</evidence>
<dbReference type="GO" id="GO:0016491">
    <property type="term" value="F:oxidoreductase activity"/>
    <property type="evidence" value="ECO:0007669"/>
    <property type="project" value="UniProtKB-KW"/>
</dbReference>
<keyword evidence="4" id="KW-1185">Reference proteome</keyword>
<name>A0AAC9AWK8_SPHMC</name>
<dbReference type="Gene3D" id="3.40.50.720">
    <property type="entry name" value="NAD(P)-binding Rossmann-like Domain"/>
    <property type="match status" value="1"/>
</dbReference>
<reference evidence="3 4" key="2">
    <citation type="journal article" date="2016" name="Genome Announc.">
        <title>Complete Genome Sequence of Sphingopyxis macrogoltabida Strain 203N (NBRC 111659), a Polyethylene Glycol Degrader.</title>
        <authorList>
            <person name="Ohtsubo Y."/>
            <person name="Nonoyama S."/>
            <person name="Nagata Y."/>
            <person name="Numata M."/>
            <person name="Tsuchikane K."/>
            <person name="Hosoyama A."/>
            <person name="Yamazoe A."/>
            <person name="Tsuda M."/>
            <person name="Fujita N."/>
            <person name="Kawai F."/>
        </authorList>
    </citation>
    <scope>NUCLEOTIDE SEQUENCE [LARGE SCALE GENOMIC DNA]</scope>
    <source>
        <strain evidence="3 4">203N</strain>
    </source>
</reference>
<dbReference type="PANTHER" id="PTHR24320">
    <property type="entry name" value="RETINOL DEHYDROGENASE"/>
    <property type="match status" value="1"/>
</dbReference>
<dbReference type="Pfam" id="PF00106">
    <property type="entry name" value="adh_short"/>
    <property type="match status" value="1"/>
</dbReference>
<comment type="similarity">
    <text evidence="1">Belongs to the short-chain dehydrogenases/reductases (SDR) family.</text>
</comment>
<keyword evidence="2" id="KW-0560">Oxidoreductase</keyword>
<proteinExistence type="inferred from homology"/>
<dbReference type="SUPFAM" id="SSF51735">
    <property type="entry name" value="NAD(P)-binding Rossmann-fold domains"/>
    <property type="match status" value="1"/>
</dbReference>
<evidence type="ECO:0000313" key="4">
    <source>
        <dbReference type="Proteomes" id="UP000076088"/>
    </source>
</evidence>
<dbReference type="KEGG" id="smaz:LH19_18720"/>
<gene>
    <name evidence="3" type="ORF">ATM17_19280</name>
</gene>
<dbReference type="AlphaFoldDB" id="A0AAC9AWK8"/>
<evidence type="ECO:0000256" key="1">
    <source>
        <dbReference type="ARBA" id="ARBA00006484"/>
    </source>
</evidence>
<reference evidence="4" key="1">
    <citation type="submission" date="2015-11" db="EMBL/GenBank/DDBJ databases">
        <title>Complete genome sequence of a polyethylene-glycol degrader Sphingopyxis macrogoltabida 203N (NBRC 111659).</title>
        <authorList>
            <person name="Yoshiyuki O."/>
            <person name="Shouta N."/>
            <person name="Nagata Y."/>
            <person name="Numata M."/>
            <person name="Tsuchikane K."/>
            <person name="Hosoyama A."/>
            <person name="Yamazoe A."/>
            <person name="Tsuda M."/>
            <person name="Fujita N."/>
            <person name="Kawai F."/>
        </authorList>
    </citation>
    <scope>NUCLEOTIDE SEQUENCE [LARGE SCALE GENOMIC DNA]</scope>
    <source>
        <strain evidence="4">203N</strain>
    </source>
</reference>